<evidence type="ECO:0000313" key="3">
    <source>
        <dbReference type="Proteomes" id="UP000183987"/>
    </source>
</evidence>
<dbReference type="InterPro" id="IPR029060">
    <property type="entry name" value="PIN-like_dom_sf"/>
</dbReference>
<proteinExistence type="predicted"/>
<dbReference type="AlphaFoldDB" id="A0A1M5EX79"/>
<evidence type="ECO:0000313" key="2">
    <source>
        <dbReference type="EMBL" id="SHF83651.1"/>
    </source>
</evidence>
<dbReference type="Proteomes" id="UP000183987">
    <property type="component" value="Unassembled WGS sequence"/>
</dbReference>
<name>A0A1M5EX79_LOKAT</name>
<dbReference type="Pfam" id="PF01850">
    <property type="entry name" value="PIN"/>
    <property type="match status" value="1"/>
</dbReference>
<keyword evidence="3" id="KW-1185">Reference proteome</keyword>
<dbReference type="STRING" id="366533.SAMN05444339_11534"/>
<evidence type="ECO:0000259" key="1">
    <source>
        <dbReference type="Pfam" id="PF01850"/>
    </source>
</evidence>
<gene>
    <name evidence="2" type="ORF">SAMN05444339_11534</name>
</gene>
<dbReference type="EMBL" id="FQUE01000015">
    <property type="protein sequence ID" value="SHF83651.1"/>
    <property type="molecule type" value="Genomic_DNA"/>
</dbReference>
<sequence length="137" mass="15149">MRMADRFLDSNIILYLLDDGPKRDRAVQVLQSGGTVSVQVLNEVLVNCRRKAGMSWDETGVFLESIRAICRVVPLTPDTHDIGRAIAERYTLQVYDAMIVGAALLAGCTELMSEDMHDGLLIENVLRITNPFRAVGA</sequence>
<dbReference type="Gene3D" id="3.40.50.1010">
    <property type="entry name" value="5'-nuclease"/>
    <property type="match status" value="1"/>
</dbReference>
<protein>
    <submittedName>
        <fullName evidence="2">Predicted nucleic acid-binding protein, contains PIN domain</fullName>
    </submittedName>
</protein>
<dbReference type="CDD" id="cd18692">
    <property type="entry name" value="PIN_VapC-like"/>
    <property type="match status" value="1"/>
</dbReference>
<accession>A0A1M5EX79</accession>
<reference evidence="3" key="1">
    <citation type="submission" date="2016-11" db="EMBL/GenBank/DDBJ databases">
        <authorList>
            <person name="Varghese N."/>
            <person name="Submissions S."/>
        </authorList>
    </citation>
    <scope>NUCLEOTIDE SEQUENCE [LARGE SCALE GENOMIC DNA]</scope>
    <source>
        <strain evidence="3">DSM 29326</strain>
    </source>
</reference>
<dbReference type="InterPro" id="IPR002716">
    <property type="entry name" value="PIN_dom"/>
</dbReference>
<organism evidence="2 3">
    <name type="scientific">Loktanella atrilutea</name>
    <dbReference type="NCBI Taxonomy" id="366533"/>
    <lineage>
        <taxon>Bacteria</taxon>
        <taxon>Pseudomonadati</taxon>
        <taxon>Pseudomonadota</taxon>
        <taxon>Alphaproteobacteria</taxon>
        <taxon>Rhodobacterales</taxon>
        <taxon>Roseobacteraceae</taxon>
        <taxon>Loktanella</taxon>
    </lineage>
</organism>
<feature type="domain" description="PIN" evidence="1">
    <location>
        <begin position="7"/>
        <end position="115"/>
    </location>
</feature>
<dbReference type="SUPFAM" id="SSF88723">
    <property type="entry name" value="PIN domain-like"/>
    <property type="match status" value="1"/>
</dbReference>